<evidence type="ECO:0000256" key="1">
    <source>
        <dbReference type="SAM" id="MobiDB-lite"/>
    </source>
</evidence>
<evidence type="ECO:0000313" key="3">
    <source>
        <dbReference type="EMBL" id="ORX87325.1"/>
    </source>
</evidence>
<evidence type="ECO:0000313" key="4">
    <source>
        <dbReference type="Proteomes" id="UP000193944"/>
    </source>
</evidence>
<evidence type="ECO:0000259" key="2">
    <source>
        <dbReference type="Pfam" id="PF17900"/>
    </source>
</evidence>
<reference evidence="3 4" key="1">
    <citation type="submission" date="2016-08" db="EMBL/GenBank/DDBJ databases">
        <title>A Parts List for Fungal Cellulosomes Revealed by Comparative Genomics.</title>
        <authorList>
            <consortium name="DOE Joint Genome Institute"/>
            <person name="Haitjema C.H."/>
            <person name="Gilmore S.P."/>
            <person name="Henske J.K."/>
            <person name="Solomon K.V."/>
            <person name="De Groot R."/>
            <person name="Kuo A."/>
            <person name="Mondo S.J."/>
            <person name="Salamov A.A."/>
            <person name="Labutti K."/>
            <person name="Zhao Z."/>
            <person name="Chiniquy J."/>
            <person name="Barry K."/>
            <person name="Brewer H.M."/>
            <person name="Purvine S.O."/>
            <person name="Wright A.T."/>
            <person name="Boxma B."/>
            <person name="Van Alen T."/>
            <person name="Hackstein J.H."/>
            <person name="Baker S.E."/>
            <person name="Grigoriev I.V."/>
            <person name="O'Malley M.A."/>
        </authorList>
    </citation>
    <scope>NUCLEOTIDE SEQUENCE [LARGE SCALE GENOMIC DNA]</scope>
    <source>
        <strain evidence="3 4">S4</strain>
    </source>
</reference>
<dbReference type="GO" id="GO:0042277">
    <property type="term" value="F:peptide binding"/>
    <property type="evidence" value="ECO:0007669"/>
    <property type="project" value="TreeGrafter"/>
</dbReference>
<dbReference type="GO" id="GO:0006508">
    <property type="term" value="P:proteolysis"/>
    <property type="evidence" value="ECO:0007669"/>
    <property type="project" value="TreeGrafter"/>
</dbReference>
<proteinExistence type="predicted"/>
<dbReference type="Gene3D" id="2.60.40.1730">
    <property type="entry name" value="tricorn interacting facor f3 domain"/>
    <property type="match status" value="1"/>
</dbReference>
<gene>
    <name evidence="3" type="ORF">BCR32DRAFT_289439</name>
</gene>
<feature type="compositionally biased region" description="Polar residues" evidence="1">
    <location>
        <begin position="1045"/>
        <end position="1056"/>
    </location>
</feature>
<dbReference type="SUPFAM" id="SSF63737">
    <property type="entry name" value="Leukotriene A4 hydrolase N-terminal domain"/>
    <property type="match status" value="1"/>
</dbReference>
<dbReference type="PANTHER" id="PTHR11533">
    <property type="entry name" value="PROTEASE M1 ZINC METALLOPROTEASE"/>
    <property type="match status" value="1"/>
</dbReference>
<organism evidence="3 4">
    <name type="scientific">Anaeromyces robustus</name>
    <dbReference type="NCBI Taxonomy" id="1754192"/>
    <lineage>
        <taxon>Eukaryota</taxon>
        <taxon>Fungi</taxon>
        <taxon>Fungi incertae sedis</taxon>
        <taxon>Chytridiomycota</taxon>
        <taxon>Chytridiomycota incertae sedis</taxon>
        <taxon>Neocallimastigomycetes</taxon>
        <taxon>Neocallimastigales</taxon>
        <taxon>Neocallimastigaceae</taxon>
        <taxon>Anaeromyces</taxon>
    </lineage>
</organism>
<reference evidence="3 4" key="2">
    <citation type="submission" date="2016-08" db="EMBL/GenBank/DDBJ databases">
        <title>Pervasive Adenine N6-methylation of Active Genes in Fungi.</title>
        <authorList>
            <consortium name="DOE Joint Genome Institute"/>
            <person name="Mondo S.J."/>
            <person name="Dannebaum R.O."/>
            <person name="Kuo R.C."/>
            <person name="Labutti K."/>
            <person name="Haridas S."/>
            <person name="Kuo A."/>
            <person name="Salamov A."/>
            <person name="Ahrendt S.R."/>
            <person name="Lipzen A."/>
            <person name="Sullivan W."/>
            <person name="Andreopoulos W.B."/>
            <person name="Clum A."/>
            <person name="Lindquist E."/>
            <person name="Daum C."/>
            <person name="Ramamoorthy G.K."/>
            <person name="Gryganskyi A."/>
            <person name="Culley D."/>
            <person name="Magnuson J.K."/>
            <person name="James T.Y."/>
            <person name="O'Malley M.A."/>
            <person name="Stajich J.E."/>
            <person name="Spatafora J.W."/>
            <person name="Visel A."/>
            <person name="Grigoriev I.V."/>
        </authorList>
    </citation>
    <scope>NUCLEOTIDE SEQUENCE [LARGE SCALE GENOMIC DNA]</scope>
    <source>
        <strain evidence="3 4">S4</strain>
    </source>
</reference>
<dbReference type="AlphaFoldDB" id="A0A1Y1XNS6"/>
<dbReference type="GO" id="GO:0008270">
    <property type="term" value="F:zinc ion binding"/>
    <property type="evidence" value="ECO:0007669"/>
    <property type="project" value="TreeGrafter"/>
</dbReference>
<dbReference type="GO" id="GO:0005737">
    <property type="term" value="C:cytoplasm"/>
    <property type="evidence" value="ECO:0007669"/>
    <property type="project" value="TreeGrafter"/>
</dbReference>
<feature type="region of interest" description="Disordered" evidence="1">
    <location>
        <begin position="1045"/>
        <end position="1069"/>
    </location>
</feature>
<name>A0A1Y1XNS6_9FUNG</name>
<dbReference type="Proteomes" id="UP000193944">
    <property type="component" value="Unassembled WGS sequence"/>
</dbReference>
<protein>
    <recommendedName>
        <fullName evidence="2">Aminopeptidase N-like N-terminal domain-containing protein</fullName>
    </recommendedName>
</protein>
<dbReference type="Gene3D" id="1.10.390.10">
    <property type="entry name" value="Neutral Protease Domain 2"/>
    <property type="match status" value="1"/>
</dbReference>
<dbReference type="PANTHER" id="PTHR11533:SF299">
    <property type="entry name" value="AMINOPEPTIDASE"/>
    <property type="match status" value="1"/>
</dbReference>
<dbReference type="SUPFAM" id="SSF55486">
    <property type="entry name" value="Metalloproteases ('zincins'), catalytic domain"/>
    <property type="match status" value="1"/>
</dbReference>
<accession>A0A1Y1XNS6</accession>
<dbReference type="GO" id="GO:0005615">
    <property type="term" value="C:extracellular space"/>
    <property type="evidence" value="ECO:0007669"/>
    <property type="project" value="TreeGrafter"/>
</dbReference>
<sequence>MTSTNKYKIKNILVPQKKINYQSLYDISEKDILPCSYQLTIKPDFEKNLFKGEIKIPLLVIKETNIIKFHSANIKLDNVKVLLKESSKEILPSNVSIDNFFESVTLEFNENFQKDLKPILLIEYTGIINKEVHDKYEEVVGFVKDTYSISEKEKRNIYYTKCLYANARRIFPCWDYPSLKIPLNFSIIIPNDMDILFNTKIKSVFPYENSNLKKIEFETTLPMSTINTEFIIGEFNFIERISDIYIKNDKLSIRLYSVKNVELKQYENILLILEQILYFQEQYLKKEYLLNKLDIFLLPNYESYSREIERNEKSICMGSGTLGLHIFNKEKFDKITNNNMDYISLINNPTLIFSLSQEIAKIWIRNMISPYDITEYWFFEALATNISLLSLKESKMNFDFDLEYEFYMHYTKNALDSTKLSIPPRKEFDAYLKNIIDESQIYSGISIMKMFLEMYTIYNNIEYFYDEEEEDEEEDMEEEEEGEDMDIEDEEIELYDIKDTLKEFVRKYENKVVREGEFFRCFINQIGKYTMANIFEFWISKSRGYPIIKILKDEINIKKNKLSIELKQLPNIYPKEEEYEFYEYQNKYSREPRKIPIFITLYEYELETGNLVNEFSYIELLTKFDQIINISVVKKDDKRATGFFYIIHHNSSSFYRVIYPRQILNNILNHQNLLSSIDKYKLWEDNKLYSECFIQKNKELKSPFEEDEKDVMNNQLMMIKSLSNSYDSNILYDIIKTLNKILMVYSIYDNIDDNKASFIEKVRIFRNDIFYNIYNQVKNKIYNNHNNNNNNNINILILIECLKINDERIIKDAKENITDKQEIEKLIPYKVLLRINNYTSKINEDLEKDYIINFVNENTSQIDDFYLNLIIEKIAMKFSIPNILGMLDLLKEKLINNINDKDNQNGIMNNYIYIIKRLLILVSERVIDPTEILLIHESLMGWIMTNFKSLVNILGYSLNLAIIINSTLTNLYKNKDLETIENYFINFLANETKQENEECQTESGTYSKSSFLLRSAALLNDIMPVVCKRQHILFNKFKTNLSRNVNADNTVGQPSRANADPISDPSGIG</sequence>
<feature type="domain" description="Aminopeptidase N-like N-terminal" evidence="2">
    <location>
        <begin position="34"/>
        <end position="225"/>
    </location>
</feature>
<dbReference type="STRING" id="1754192.A0A1Y1XNS6"/>
<dbReference type="InterPro" id="IPR027268">
    <property type="entry name" value="Peptidase_M4/M1_CTD_sf"/>
</dbReference>
<dbReference type="InterPro" id="IPR050344">
    <property type="entry name" value="Peptidase_M1_aminopeptidases"/>
</dbReference>
<dbReference type="InterPro" id="IPR042097">
    <property type="entry name" value="Aminopeptidase_N-like_N_sf"/>
</dbReference>
<keyword evidence="4" id="KW-1185">Reference proteome</keyword>
<dbReference type="GO" id="GO:0016020">
    <property type="term" value="C:membrane"/>
    <property type="evidence" value="ECO:0007669"/>
    <property type="project" value="TreeGrafter"/>
</dbReference>
<dbReference type="OrthoDB" id="8182982at2759"/>
<dbReference type="GO" id="GO:0070006">
    <property type="term" value="F:metalloaminopeptidase activity"/>
    <property type="evidence" value="ECO:0007669"/>
    <property type="project" value="TreeGrafter"/>
</dbReference>
<dbReference type="EMBL" id="MCFG01000010">
    <property type="protein sequence ID" value="ORX87325.1"/>
    <property type="molecule type" value="Genomic_DNA"/>
</dbReference>
<dbReference type="GO" id="GO:0043171">
    <property type="term" value="P:peptide catabolic process"/>
    <property type="evidence" value="ECO:0007669"/>
    <property type="project" value="TreeGrafter"/>
</dbReference>
<dbReference type="Pfam" id="PF17900">
    <property type="entry name" value="Peptidase_M1_N"/>
    <property type="match status" value="1"/>
</dbReference>
<comment type="caution">
    <text evidence="3">The sequence shown here is derived from an EMBL/GenBank/DDBJ whole genome shotgun (WGS) entry which is preliminary data.</text>
</comment>
<dbReference type="InterPro" id="IPR045357">
    <property type="entry name" value="Aminopeptidase_N-like_N"/>
</dbReference>